<dbReference type="InterPro" id="IPR052929">
    <property type="entry name" value="RNase_H-like_EbsB-rel"/>
</dbReference>
<gene>
    <name evidence="2" type="ORF">TSUD_332080</name>
</gene>
<dbReference type="EMBL" id="DF973414">
    <property type="protein sequence ID" value="GAU30039.1"/>
    <property type="molecule type" value="Genomic_DNA"/>
</dbReference>
<accession>A0A2Z6NE91</accession>
<sequence length="412" mass="46579">MLNSFWWGHTSGNARGLHWLSWERLAVSKDYGGMGFKNLQAFNLAMVGGYKWSIGTGENIKIWEQNWLREGMSLPLSSDTYNIVNQVTTPLFASVHDDRIVWKLERDGNYSVRSAYKLCINIAGLHDMQGCAGGGEDREVAVPGPPMLVGPGLLQRISRNILPTRLKLSSRGVQCPIDIMFSILQKLDHEQQELFSVMLWSLWKGRNNQVWDNVTDNTHTICERARHLLTSWKNSQQVRSLVSTAVSPVTQHMDWTKPSSGRYKCNIDASFSSSLNKVGICIRDDQGRFVIARTEWLTPIMEVEVGEAIGLLHALKWVEELQISDMDFEVDCKRVVDSLHSNKNHASDLGAIIIDCRRILATSLMNSHVKFIRRQANEAAHRLAKAALLLACFHNFIDIPTCIYSIIINEMS</sequence>
<dbReference type="SUPFAM" id="SSF53098">
    <property type="entry name" value="Ribonuclease H-like"/>
    <property type="match status" value="1"/>
</dbReference>
<evidence type="ECO:0000313" key="2">
    <source>
        <dbReference type="EMBL" id="GAU30039.1"/>
    </source>
</evidence>
<dbReference type="GO" id="GO:0003676">
    <property type="term" value="F:nucleic acid binding"/>
    <property type="evidence" value="ECO:0007669"/>
    <property type="project" value="InterPro"/>
</dbReference>
<dbReference type="InterPro" id="IPR044730">
    <property type="entry name" value="RNase_H-like_dom_plant"/>
</dbReference>
<dbReference type="Gene3D" id="3.30.420.10">
    <property type="entry name" value="Ribonuclease H-like superfamily/Ribonuclease H"/>
    <property type="match status" value="1"/>
</dbReference>
<feature type="domain" description="RNase H type-1" evidence="1">
    <location>
        <begin position="266"/>
        <end position="387"/>
    </location>
</feature>
<reference evidence="3" key="1">
    <citation type="journal article" date="2017" name="Front. Plant Sci.">
        <title>Climate Clever Clovers: New Paradigm to Reduce the Environmental Footprint of Ruminants by Breeding Low Methanogenic Forages Utilizing Haplotype Variation.</title>
        <authorList>
            <person name="Kaur P."/>
            <person name="Appels R."/>
            <person name="Bayer P.E."/>
            <person name="Keeble-Gagnere G."/>
            <person name="Wang J."/>
            <person name="Hirakawa H."/>
            <person name="Shirasawa K."/>
            <person name="Vercoe P."/>
            <person name="Stefanova K."/>
            <person name="Durmic Z."/>
            <person name="Nichols P."/>
            <person name="Revell C."/>
            <person name="Isobe S.N."/>
            <person name="Edwards D."/>
            <person name="Erskine W."/>
        </authorList>
    </citation>
    <scope>NUCLEOTIDE SEQUENCE [LARGE SCALE GENOMIC DNA]</scope>
    <source>
        <strain evidence="3">cv. Daliak</strain>
    </source>
</reference>
<dbReference type="CDD" id="cd06222">
    <property type="entry name" value="RNase_H_like"/>
    <property type="match status" value="1"/>
</dbReference>
<evidence type="ECO:0000313" key="3">
    <source>
        <dbReference type="Proteomes" id="UP000242715"/>
    </source>
</evidence>
<dbReference type="AlphaFoldDB" id="A0A2Z6NE91"/>
<dbReference type="Proteomes" id="UP000242715">
    <property type="component" value="Unassembled WGS sequence"/>
</dbReference>
<evidence type="ECO:0000259" key="1">
    <source>
        <dbReference type="Pfam" id="PF13456"/>
    </source>
</evidence>
<keyword evidence="3" id="KW-1185">Reference proteome</keyword>
<dbReference type="GO" id="GO:0004523">
    <property type="term" value="F:RNA-DNA hybrid ribonuclease activity"/>
    <property type="evidence" value="ECO:0007669"/>
    <property type="project" value="InterPro"/>
</dbReference>
<organism evidence="2 3">
    <name type="scientific">Trifolium subterraneum</name>
    <name type="common">Subterranean clover</name>
    <dbReference type="NCBI Taxonomy" id="3900"/>
    <lineage>
        <taxon>Eukaryota</taxon>
        <taxon>Viridiplantae</taxon>
        <taxon>Streptophyta</taxon>
        <taxon>Embryophyta</taxon>
        <taxon>Tracheophyta</taxon>
        <taxon>Spermatophyta</taxon>
        <taxon>Magnoliopsida</taxon>
        <taxon>eudicotyledons</taxon>
        <taxon>Gunneridae</taxon>
        <taxon>Pentapetalae</taxon>
        <taxon>rosids</taxon>
        <taxon>fabids</taxon>
        <taxon>Fabales</taxon>
        <taxon>Fabaceae</taxon>
        <taxon>Papilionoideae</taxon>
        <taxon>50 kb inversion clade</taxon>
        <taxon>NPAAA clade</taxon>
        <taxon>Hologalegina</taxon>
        <taxon>IRL clade</taxon>
        <taxon>Trifolieae</taxon>
        <taxon>Trifolium</taxon>
    </lineage>
</organism>
<dbReference type="PANTHER" id="PTHR47074">
    <property type="entry name" value="BNAC02G40300D PROTEIN"/>
    <property type="match status" value="1"/>
</dbReference>
<dbReference type="InterPro" id="IPR002156">
    <property type="entry name" value="RNaseH_domain"/>
</dbReference>
<dbReference type="Pfam" id="PF13456">
    <property type="entry name" value="RVT_3"/>
    <property type="match status" value="1"/>
</dbReference>
<name>A0A2Z6NE91_TRISU</name>
<dbReference type="InterPro" id="IPR036397">
    <property type="entry name" value="RNaseH_sf"/>
</dbReference>
<dbReference type="OrthoDB" id="675217at2759"/>
<proteinExistence type="predicted"/>
<protein>
    <recommendedName>
        <fullName evidence="1">RNase H type-1 domain-containing protein</fullName>
    </recommendedName>
</protein>
<dbReference type="PANTHER" id="PTHR47074:SF48">
    <property type="entry name" value="POLYNUCLEOTIDYL TRANSFERASE, RIBONUCLEASE H-LIKE SUPERFAMILY PROTEIN"/>
    <property type="match status" value="1"/>
</dbReference>
<dbReference type="InterPro" id="IPR012337">
    <property type="entry name" value="RNaseH-like_sf"/>
</dbReference>